<dbReference type="AlphaFoldDB" id="A0A2T7NUZ2"/>
<accession>A0A2T7NUZ2</accession>
<sequence length="296" mass="32629">MSEGVSAFDICVEQLTGNHADSKTNNDADEAADESIPDIGNVVQEKPRGHPYNGPAGFLGLQVPYIKLPILIHMLKAGDSLDNGRRRRSSVVLAASELRPDDRVLGIAPRVDEEGVHAEACGDLARGVTDVHRKSRQEGPGDERSCDVSGNEREVEQLHLLEMIFFKYLDDDGDETSKDDDSLKDVRPQDTLHPTLHTDNTDKSQRVKQGRYGEGRDEIGEGDTYTAKEHHGAILIHVSRNPQQPDGRLEGGKEGEADGPKDILPSASRYSRWVRWRPPVQANRAESGAQAPRFCN</sequence>
<evidence type="ECO:0000313" key="3">
    <source>
        <dbReference type="Proteomes" id="UP000245119"/>
    </source>
</evidence>
<comment type="caution">
    <text evidence="2">The sequence shown here is derived from an EMBL/GenBank/DDBJ whole genome shotgun (WGS) entry which is preliminary data.</text>
</comment>
<dbReference type="EMBL" id="PZQS01000009">
    <property type="protein sequence ID" value="PVD24981.1"/>
    <property type="molecule type" value="Genomic_DNA"/>
</dbReference>
<proteinExistence type="predicted"/>
<dbReference type="Proteomes" id="UP000245119">
    <property type="component" value="Linkage Group LG9"/>
</dbReference>
<evidence type="ECO:0000313" key="2">
    <source>
        <dbReference type="EMBL" id="PVD24981.1"/>
    </source>
</evidence>
<evidence type="ECO:0000256" key="1">
    <source>
        <dbReference type="SAM" id="MobiDB-lite"/>
    </source>
</evidence>
<protein>
    <submittedName>
        <fullName evidence="2">Uncharacterized protein</fullName>
    </submittedName>
</protein>
<feature type="region of interest" description="Disordered" evidence="1">
    <location>
        <begin position="175"/>
        <end position="222"/>
    </location>
</feature>
<name>A0A2T7NUZ2_POMCA</name>
<organism evidence="2 3">
    <name type="scientific">Pomacea canaliculata</name>
    <name type="common">Golden apple snail</name>
    <dbReference type="NCBI Taxonomy" id="400727"/>
    <lineage>
        <taxon>Eukaryota</taxon>
        <taxon>Metazoa</taxon>
        <taxon>Spiralia</taxon>
        <taxon>Lophotrochozoa</taxon>
        <taxon>Mollusca</taxon>
        <taxon>Gastropoda</taxon>
        <taxon>Caenogastropoda</taxon>
        <taxon>Architaenioglossa</taxon>
        <taxon>Ampullarioidea</taxon>
        <taxon>Ampullariidae</taxon>
        <taxon>Pomacea</taxon>
    </lineage>
</organism>
<keyword evidence="3" id="KW-1185">Reference proteome</keyword>
<gene>
    <name evidence="2" type="ORF">C0Q70_15478</name>
</gene>
<feature type="compositionally biased region" description="Basic and acidic residues" evidence="1">
    <location>
        <begin position="175"/>
        <end position="190"/>
    </location>
</feature>
<feature type="compositionally biased region" description="Basic and acidic residues" evidence="1">
    <location>
        <begin position="199"/>
        <end position="219"/>
    </location>
</feature>
<feature type="compositionally biased region" description="Basic and acidic residues" evidence="1">
    <location>
        <begin position="247"/>
        <end position="261"/>
    </location>
</feature>
<feature type="region of interest" description="Disordered" evidence="1">
    <location>
        <begin position="236"/>
        <end position="267"/>
    </location>
</feature>
<reference evidence="2 3" key="1">
    <citation type="submission" date="2018-04" db="EMBL/GenBank/DDBJ databases">
        <title>The genome of golden apple snail Pomacea canaliculata provides insight into stress tolerance and invasive adaptation.</title>
        <authorList>
            <person name="Liu C."/>
            <person name="Liu B."/>
            <person name="Ren Y."/>
            <person name="Zhang Y."/>
            <person name="Wang H."/>
            <person name="Li S."/>
            <person name="Jiang F."/>
            <person name="Yin L."/>
            <person name="Zhang G."/>
            <person name="Qian W."/>
            <person name="Fan W."/>
        </authorList>
    </citation>
    <scope>NUCLEOTIDE SEQUENCE [LARGE SCALE GENOMIC DNA]</scope>
    <source>
        <strain evidence="2">SZHN2017</strain>
        <tissue evidence="2">Muscle</tissue>
    </source>
</reference>
<feature type="region of interest" description="Disordered" evidence="1">
    <location>
        <begin position="129"/>
        <end position="151"/>
    </location>
</feature>